<proteinExistence type="predicted"/>
<dbReference type="EMBL" id="GBXM01085468">
    <property type="protein sequence ID" value="JAH23109.1"/>
    <property type="molecule type" value="Transcribed_RNA"/>
</dbReference>
<reference evidence="1" key="1">
    <citation type="submission" date="2014-11" db="EMBL/GenBank/DDBJ databases">
        <authorList>
            <person name="Amaro Gonzalez C."/>
        </authorList>
    </citation>
    <scope>NUCLEOTIDE SEQUENCE</scope>
</reference>
<evidence type="ECO:0000313" key="1">
    <source>
        <dbReference type="EMBL" id="JAH23109.1"/>
    </source>
</evidence>
<name>A0A0E9R1V8_ANGAN</name>
<dbReference type="AlphaFoldDB" id="A0A0E9R1V8"/>
<reference evidence="1" key="2">
    <citation type="journal article" date="2015" name="Fish Shellfish Immunol.">
        <title>Early steps in the European eel (Anguilla anguilla)-Vibrio vulnificus interaction in the gills: Role of the RtxA13 toxin.</title>
        <authorList>
            <person name="Callol A."/>
            <person name="Pajuelo D."/>
            <person name="Ebbesson L."/>
            <person name="Teles M."/>
            <person name="MacKenzie S."/>
            <person name="Amaro C."/>
        </authorList>
    </citation>
    <scope>NUCLEOTIDE SEQUENCE</scope>
</reference>
<sequence length="47" mass="5154">MLRSDSSVCKEGAKLSWTAAFTSVCRVSPFFSQLYEGLGFPLALHSQ</sequence>
<organism evidence="1">
    <name type="scientific">Anguilla anguilla</name>
    <name type="common">European freshwater eel</name>
    <name type="synonym">Muraena anguilla</name>
    <dbReference type="NCBI Taxonomy" id="7936"/>
    <lineage>
        <taxon>Eukaryota</taxon>
        <taxon>Metazoa</taxon>
        <taxon>Chordata</taxon>
        <taxon>Craniata</taxon>
        <taxon>Vertebrata</taxon>
        <taxon>Euteleostomi</taxon>
        <taxon>Actinopterygii</taxon>
        <taxon>Neopterygii</taxon>
        <taxon>Teleostei</taxon>
        <taxon>Anguilliformes</taxon>
        <taxon>Anguillidae</taxon>
        <taxon>Anguilla</taxon>
    </lineage>
</organism>
<accession>A0A0E9R1V8</accession>
<protein>
    <submittedName>
        <fullName evidence="1">Uncharacterized protein</fullName>
    </submittedName>
</protein>